<dbReference type="InterPro" id="IPR029050">
    <property type="entry name" value="Immunoprotect_excell_Ig-like"/>
</dbReference>
<evidence type="ECO:0000256" key="3">
    <source>
        <dbReference type="SAM" id="Phobius"/>
    </source>
</evidence>
<dbReference type="Proteomes" id="UP000005388">
    <property type="component" value="Unassembled WGS sequence"/>
</dbReference>
<accession>G5KH73</accession>
<evidence type="ECO:0000313" key="5">
    <source>
        <dbReference type="EMBL" id="EHJ56030.1"/>
    </source>
</evidence>
<dbReference type="STRING" id="764291.STRUR_0166"/>
<reference evidence="5 6" key="1">
    <citation type="journal article" date="2014" name="Int. J. Syst. Evol. Microbiol.">
        <title>Phylogenomics and the dynamic genome evolution of the genus Streptococcus.</title>
        <authorList>
            <consortium name="The Broad Institute Genome Sequencing Platform"/>
            <person name="Richards V.P."/>
            <person name="Palmer S.R."/>
            <person name="Pavinski Bitar P.D."/>
            <person name="Qin X."/>
            <person name="Weinstock G.M."/>
            <person name="Highlander S.K."/>
            <person name="Town C.D."/>
            <person name="Burne R.A."/>
            <person name="Stanhope M.J."/>
        </authorList>
    </citation>
    <scope>NUCLEOTIDE SEQUENCE [LARGE SCALE GENOMIC DNA]</scope>
    <source>
        <strain evidence="5 6">2285-97</strain>
    </source>
</reference>
<dbReference type="Gene3D" id="2.60.40.1240">
    <property type="match status" value="1"/>
</dbReference>
<dbReference type="RefSeq" id="WP_006738803.1">
    <property type="nucleotide sequence ID" value="NZ_AEUZ02000001.1"/>
</dbReference>
<feature type="domain" description="DUF4352" evidence="4">
    <location>
        <begin position="76"/>
        <end position="200"/>
    </location>
</feature>
<proteinExistence type="predicted"/>
<organism evidence="5 6">
    <name type="scientific">Streptococcus urinalis 2285-97</name>
    <dbReference type="NCBI Taxonomy" id="764291"/>
    <lineage>
        <taxon>Bacteria</taxon>
        <taxon>Bacillati</taxon>
        <taxon>Bacillota</taxon>
        <taxon>Bacilli</taxon>
        <taxon>Lactobacillales</taxon>
        <taxon>Streptococcaceae</taxon>
        <taxon>Streptococcus</taxon>
    </lineage>
</organism>
<keyword evidence="3" id="KW-0472">Membrane</keyword>
<comment type="caution">
    <text evidence="5">The sequence shown here is derived from an EMBL/GenBank/DDBJ whole genome shotgun (WGS) entry which is preliminary data.</text>
</comment>
<name>G5KH73_9STRE</name>
<dbReference type="EMBL" id="AEUZ02000001">
    <property type="protein sequence ID" value="EHJ56030.1"/>
    <property type="molecule type" value="Genomic_DNA"/>
</dbReference>
<keyword evidence="1" id="KW-0732">Signal</keyword>
<keyword evidence="3" id="KW-1133">Transmembrane helix</keyword>
<evidence type="ECO:0000259" key="4">
    <source>
        <dbReference type="Pfam" id="PF11611"/>
    </source>
</evidence>
<dbReference type="InterPro" id="IPR029051">
    <property type="entry name" value="DUF4352"/>
</dbReference>
<evidence type="ECO:0000313" key="6">
    <source>
        <dbReference type="Proteomes" id="UP000005388"/>
    </source>
</evidence>
<feature type="transmembrane region" description="Helical" evidence="3">
    <location>
        <begin position="23"/>
        <end position="41"/>
    </location>
</feature>
<feature type="region of interest" description="Disordered" evidence="2">
    <location>
        <begin position="43"/>
        <end position="72"/>
    </location>
</feature>
<evidence type="ECO:0000256" key="1">
    <source>
        <dbReference type="ARBA" id="ARBA00022729"/>
    </source>
</evidence>
<dbReference type="Pfam" id="PF11611">
    <property type="entry name" value="DUF4352"/>
    <property type="match status" value="1"/>
</dbReference>
<feature type="compositionally biased region" description="Low complexity" evidence="2">
    <location>
        <begin position="43"/>
        <end position="69"/>
    </location>
</feature>
<evidence type="ECO:0000256" key="2">
    <source>
        <dbReference type="SAM" id="MobiDB-lite"/>
    </source>
</evidence>
<gene>
    <name evidence="5" type="ORF">STRUR_0166</name>
</gene>
<sequence>MAKKIKDENGNVYVQKKPFYKRIWFILLVAIILISVFANMGSSTSTNKKTSNADSQSSSSSSSTKTSSESNKKTVYSVGQNVKVGDLEYVVNSKSTASNVGGEYGKDASGVYLILNVTVKNNGKKAVTVDSNFFKLIKGETEYSSDSSAGAYANEDAKFFLSEVNPGNNITGNVVFDVNQDVVENSDLQLQVQTGAWGTQTELININK</sequence>
<keyword evidence="6" id="KW-1185">Reference proteome</keyword>
<dbReference type="eggNOG" id="ENOG5032TRR">
    <property type="taxonomic scope" value="Bacteria"/>
</dbReference>
<dbReference type="AlphaFoldDB" id="G5KH73"/>
<keyword evidence="3" id="KW-0812">Transmembrane</keyword>
<protein>
    <submittedName>
        <fullName evidence="5">Telomeric repeat-binding factor 2</fullName>
    </submittedName>
</protein>